<keyword evidence="6" id="KW-1133">Transmembrane helix</keyword>
<accession>A0A8J7SMA3</accession>
<dbReference type="GO" id="GO:0005524">
    <property type="term" value="F:ATP binding"/>
    <property type="evidence" value="ECO:0007669"/>
    <property type="project" value="UniProtKB-KW"/>
</dbReference>
<keyword evidence="1" id="KW-0808">Transferase</keyword>
<dbReference type="InterPro" id="IPR011009">
    <property type="entry name" value="Kinase-like_dom_sf"/>
</dbReference>
<evidence type="ECO:0000256" key="2">
    <source>
        <dbReference type="ARBA" id="ARBA00022741"/>
    </source>
</evidence>
<dbReference type="InterPro" id="IPR000719">
    <property type="entry name" value="Prot_kinase_dom"/>
</dbReference>
<dbReference type="PANTHER" id="PTHR43289">
    <property type="entry name" value="MITOGEN-ACTIVATED PROTEIN KINASE KINASE KINASE 20-RELATED"/>
    <property type="match status" value="1"/>
</dbReference>
<keyword evidence="9" id="KW-1185">Reference proteome</keyword>
<evidence type="ECO:0000259" key="7">
    <source>
        <dbReference type="PROSITE" id="PS50011"/>
    </source>
</evidence>
<keyword evidence="3 8" id="KW-0418">Kinase</keyword>
<dbReference type="PANTHER" id="PTHR43289:SF6">
    <property type="entry name" value="SERINE_THREONINE-PROTEIN KINASE NEKL-3"/>
    <property type="match status" value="1"/>
</dbReference>
<keyword evidence="2" id="KW-0547">Nucleotide-binding</keyword>
<dbReference type="SUPFAM" id="SSF56112">
    <property type="entry name" value="Protein kinase-like (PK-like)"/>
    <property type="match status" value="1"/>
</dbReference>
<protein>
    <submittedName>
        <fullName evidence="8">Serine/threonine protein kinase</fullName>
    </submittedName>
</protein>
<evidence type="ECO:0000256" key="6">
    <source>
        <dbReference type="SAM" id="Phobius"/>
    </source>
</evidence>
<keyword evidence="8" id="KW-0723">Serine/threonine-protein kinase</keyword>
<evidence type="ECO:0000256" key="3">
    <source>
        <dbReference type="ARBA" id="ARBA00022777"/>
    </source>
</evidence>
<evidence type="ECO:0000256" key="5">
    <source>
        <dbReference type="SAM" id="MobiDB-lite"/>
    </source>
</evidence>
<feature type="compositionally biased region" description="Low complexity" evidence="5">
    <location>
        <begin position="367"/>
        <end position="377"/>
    </location>
</feature>
<gene>
    <name evidence="8" type="ORF">JIN82_16925</name>
</gene>
<feature type="domain" description="Protein kinase" evidence="7">
    <location>
        <begin position="24"/>
        <end position="287"/>
    </location>
</feature>
<dbReference type="AlphaFoldDB" id="A0A8J7SMA3"/>
<dbReference type="SMART" id="SM00220">
    <property type="entry name" value="S_TKc"/>
    <property type="match status" value="1"/>
</dbReference>
<dbReference type="Gene3D" id="1.10.510.10">
    <property type="entry name" value="Transferase(Phosphotransferase) domain 1"/>
    <property type="match status" value="1"/>
</dbReference>
<sequence length="421" mass="46403">MFETEDIHFTPPSPEELNQHFPGHEIIRFIAKGGMGAVYLAKQTSLDRKVCIKILPKEFAQDKNYLASFETEAKSLARLNHGNLVGIYDFGRIDDMLFIIMEYVPGKNLYELASGKAVDQLQAAKIIAEICHGLAHAHEVGTLHRDIKPANILIDSEAQPKVVDFGLAKPLGEKQTSGVIFGTEHYTAPEVVNHPDKVDQRSDIYSVGVMLYELLTGHVPEEPFIAASEDNDTDRRFDSIIYKSAHPDPSKRYKSAKKMAEDLEDILVNWDDKPTDNPLARFNAPITPTTTITPPAQSAQITTPLAGAYPTYRQAKPSNAGNIVMWGIMAAGLAIAGYFFMQSLNAPDEHAQRMKDIANEDPMIFAAPSDAPTATTPEGYDSMSKLDAAGRPSSKNQERKERANEEIRNFMDANGGSSSPK</sequence>
<feature type="compositionally biased region" description="Basic and acidic residues" evidence="5">
    <location>
        <begin position="396"/>
        <end position="409"/>
    </location>
</feature>
<proteinExistence type="predicted"/>
<evidence type="ECO:0000256" key="1">
    <source>
        <dbReference type="ARBA" id="ARBA00022679"/>
    </source>
</evidence>
<dbReference type="RefSeq" id="WP_200312856.1">
    <property type="nucleotide sequence ID" value="NZ_JAENIM010000047.1"/>
</dbReference>
<dbReference type="Pfam" id="PF00069">
    <property type="entry name" value="Pkinase"/>
    <property type="match status" value="1"/>
</dbReference>
<feature type="region of interest" description="Disordered" evidence="5">
    <location>
        <begin position="367"/>
        <end position="421"/>
    </location>
</feature>
<dbReference type="PROSITE" id="PS50011">
    <property type="entry name" value="PROTEIN_KINASE_DOM"/>
    <property type="match status" value="1"/>
</dbReference>
<name>A0A8J7SMA3_9BACT</name>
<evidence type="ECO:0000256" key="4">
    <source>
        <dbReference type="ARBA" id="ARBA00022840"/>
    </source>
</evidence>
<keyword evidence="4" id="KW-0067">ATP-binding</keyword>
<dbReference type="Proteomes" id="UP000624703">
    <property type="component" value="Unassembled WGS sequence"/>
</dbReference>
<comment type="caution">
    <text evidence="8">The sequence shown here is derived from an EMBL/GenBank/DDBJ whole genome shotgun (WGS) entry which is preliminary data.</text>
</comment>
<feature type="transmembrane region" description="Helical" evidence="6">
    <location>
        <begin position="323"/>
        <end position="341"/>
    </location>
</feature>
<evidence type="ECO:0000313" key="8">
    <source>
        <dbReference type="EMBL" id="MBK1792851.1"/>
    </source>
</evidence>
<organism evidence="8 9">
    <name type="scientific">Persicirhabdus sediminis</name>
    <dbReference type="NCBI Taxonomy" id="454144"/>
    <lineage>
        <taxon>Bacteria</taxon>
        <taxon>Pseudomonadati</taxon>
        <taxon>Verrucomicrobiota</taxon>
        <taxon>Verrucomicrobiia</taxon>
        <taxon>Verrucomicrobiales</taxon>
        <taxon>Verrucomicrobiaceae</taxon>
        <taxon>Persicirhabdus</taxon>
    </lineage>
</organism>
<evidence type="ECO:0000313" key="9">
    <source>
        <dbReference type="Proteomes" id="UP000624703"/>
    </source>
</evidence>
<keyword evidence="6" id="KW-0812">Transmembrane</keyword>
<reference evidence="8" key="1">
    <citation type="submission" date="2021-01" db="EMBL/GenBank/DDBJ databases">
        <title>Modified the classification status of verrucomicrobia.</title>
        <authorList>
            <person name="Feng X."/>
        </authorList>
    </citation>
    <scope>NUCLEOTIDE SEQUENCE</scope>
    <source>
        <strain evidence="8">_KCTC 22039</strain>
    </source>
</reference>
<dbReference type="CDD" id="cd14014">
    <property type="entry name" value="STKc_PknB_like"/>
    <property type="match status" value="1"/>
</dbReference>
<keyword evidence="6" id="KW-0472">Membrane</keyword>
<dbReference type="EMBL" id="JAENIM010000047">
    <property type="protein sequence ID" value="MBK1792851.1"/>
    <property type="molecule type" value="Genomic_DNA"/>
</dbReference>
<dbReference type="Gene3D" id="3.30.200.20">
    <property type="entry name" value="Phosphorylase Kinase, domain 1"/>
    <property type="match status" value="1"/>
</dbReference>
<dbReference type="GO" id="GO:0004674">
    <property type="term" value="F:protein serine/threonine kinase activity"/>
    <property type="evidence" value="ECO:0007669"/>
    <property type="project" value="UniProtKB-KW"/>
</dbReference>